<evidence type="ECO:0000313" key="1">
    <source>
        <dbReference type="EMBL" id="MPN50428.1"/>
    </source>
</evidence>
<dbReference type="AlphaFoldDB" id="A0A645IGJ6"/>
<gene>
    <name evidence="1" type="ORF">SDC9_198054</name>
</gene>
<reference evidence="1" key="1">
    <citation type="submission" date="2019-08" db="EMBL/GenBank/DDBJ databases">
        <authorList>
            <person name="Kucharzyk K."/>
            <person name="Murdoch R.W."/>
            <person name="Higgins S."/>
            <person name="Loffler F."/>
        </authorList>
    </citation>
    <scope>NUCLEOTIDE SEQUENCE</scope>
</reference>
<accession>A0A645IGJ6</accession>
<organism evidence="1">
    <name type="scientific">bioreactor metagenome</name>
    <dbReference type="NCBI Taxonomy" id="1076179"/>
    <lineage>
        <taxon>unclassified sequences</taxon>
        <taxon>metagenomes</taxon>
        <taxon>ecological metagenomes</taxon>
    </lineage>
</organism>
<protein>
    <submittedName>
        <fullName evidence="1">Uncharacterized protein</fullName>
    </submittedName>
</protein>
<name>A0A645IGJ6_9ZZZZ</name>
<proteinExistence type="predicted"/>
<sequence length="74" mass="8964">MKGVDKRNGFFLIGIGFPVQIFCVNPEDSKPDEYAHKWRQVREILKHRYHNQREYPQHQHVAFLFRIGSVLFFF</sequence>
<comment type="caution">
    <text evidence="1">The sequence shown here is derived from an EMBL/GenBank/DDBJ whole genome shotgun (WGS) entry which is preliminary data.</text>
</comment>
<dbReference type="EMBL" id="VSSQ01114610">
    <property type="protein sequence ID" value="MPN50428.1"/>
    <property type="molecule type" value="Genomic_DNA"/>
</dbReference>